<feature type="domain" description="F-box associated beta-propeller type 3" evidence="1">
    <location>
        <begin position="2"/>
        <end position="186"/>
    </location>
</feature>
<dbReference type="Pfam" id="PF08268">
    <property type="entry name" value="FBA_3"/>
    <property type="match status" value="1"/>
</dbReference>
<sequence length="201" mass="23190">MEHQVFSLEAKQGWRMIECKNRHLLADPEKKGICMNGVMYYIAKISDELSKSLISFNLRSEDFNVIKFPKDVKYLWSCYLVNYNGKIALTNDSCNDGTLDLWVMKDASKQEWSKASLLVPCWTNLVGDQRFRFKGTFSTGELIFAPCTFPNPYFEYYDLKGKNARKLVIEGIGDDLVSFKVFMDHVESPMFLPKVCLSDND</sequence>
<dbReference type="AlphaFoldDB" id="D7MCF8"/>
<dbReference type="InterPro" id="IPR017451">
    <property type="entry name" value="F-box-assoc_interact_dom"/>
</dbReference>
<dbReference type="HOGENOM" id="CLU_027176_9_1_1"/>
<gene>
    <name evidence="2" type="ORF">ARALYDRAFT_913490</name>
</gene>
<keyword evidence="3" id="KW-1185">Reference proteome</keyword>
<dbReference type="EMBL" id="GL348719">
    <property type="protein sequence ID" value="EFH43636.1"/>
    <property type="molecule type" value="Genomic_DNA"/>
</dbReference>
<reference evidence="3" key="1">
    <citation type="journal article" date="2011" name="Nat. Genet.">
        <title>The Arabidopsis lyrata genome sequence and the basis of rapid genome size change.</title>
        <authorList>
            <person name="Hu T.T."/>
            <person name="Pattyn P."/>
            <person name="Bakker E.G."/>
            <person name="Cao J."/>
            <person name="Cheng J.-F."/>
            <person name="Clark R.M."/>
            <person name="Fahlgren N."/>
            <person name="Fawcett J.A."/>
            <person name="Grimwood J."/>
            <person name="Gundlach H."/>
            <person name="Haberer G."/>
            <person name="Hollister J.D."/>
            <person name="Ossowski S."/>
            <person name="Ottilar R.P."/>
            <person name="Salamov A.A."/>
            <person name="Schneeberger K."/>
            <person name="Spannagl M."/>
            <person name="Wang X."/>
            <person name="Yang L."/>
            <person name="Nasrallah M.E."/>
            <person name="Bergelson J."/>
            <person name="Carrington J.C."/>
            <person name="Gaut B.S."/>
            <person name="Schmutz J."/>
            <person name="Mayer K.F.X."/>
            <person name="Van de Peer Y."/>
            <person name="Grigoriev I.V."/>
            <person name="Nordborg M."/>
            <person name="Weigel D."/>
            <person name="Guo Y.-L."/>
        </authorList>
    </citation>
    <scope>NUCLEOTIDE SEQUENCE [LARGE SCALE GENOMIC DNA]</scope>
    <source>
        <strain evidence="3">cv. MN47</strain>
    </source>
</reference>
<dbReference type="STRING" id="81972.D7MCF8"/>
<organism evidence="3">
    <name type="scientific">Arabidopsis lyrata subsp. lyrata</name>
    <name type="common">Lyre-leaved rock-cress</name>
    <dbReference type="NCBI Taxonomy" id="81972"/>
    <lineage>
        <taxon>Eukaryota</taxon>
        <taxon>Viridiplantae</taxon>
        <taxon>Streptophyta</taxon>
        <taxon>Embryophyta</taxon>
        <taxon>Tracheophyta</taxon>
        <taxon>Spermatophyta</taxon>
        <taxon>Magnoliopsida</taxon>
        <taxon>eudicotyledons</taxon>
        <taxon>Gunneridae</taxon>
        <taxon>Pentapetalae</taxon>
        <taxon>rosids</taxon>
        <taxon>malvids</taxon>
        <taxon>Brassicales</taxon>
        <taxon>Brassicaceae</taxon>
        <taxon>Camelineae</taxon>
        <taxon>Arabidopsis</taxon>
    </lineage>
</organism>
<dbReference type="InterPro" id="IPR013187">
    <property type="entry name" value="F-box-assoc_dom_typ3"/>
</dbReference>
<name>D7MCF8_ARALL</name>
<evidence type="ECO:0000313" key="3">
    <source>
        <dbReference type="Proteomes" id="UP000008694"/>
    </source>
</evidence>
<dbReference type="PANTHER" id="PTHR31111">
    <property type="entry name" value="BNAA05G37150D PROTEIN-RELATED"/>
    <property type="match status" value="1"/>
</dbReference>
<evidence type="ECO:0000313" key="2">
    <source>
        <dbReference type="EMBL" id="EFH43636.1"/>
    </source>
</evidence>
<dbReference type="eggNOG" id="ENOG502SXXQ">
    <property type="taxonomic scope" value="Eukaryota"/>
</dbReference>
<proteinExistence type="predicted"/>
<dbReference type="PANTHER" id="PTHR31111:SF78">
    <property type="entry name" value="F-BOX ASSOCIATED UBIQUITINATION EFFECTOR FAMILY PROTEIN"/>
    <property type="match status" value="1"/>
</dbReference>
<accession>D7MCF8</accession>
<dbReference type="NCBIfam" id="TIGR01640">
    <property type="entry name" value="F_box_assoc_1"/>
    <property type="match status" value="1"/>
</dbReference>
<protein>
    <recommendedName>
        <fullName evidence="1">F-box associated beta-propeller type 3 domain-containing protein</fullName>
    </recommendedName>
</protein>
<evidence type="ECO:0000259" key="1">
    <source>
        <dbReference type="Pfam" id="PF08268"/>
    </source>
</evidence>
<dbReference type="Gramene" id="scaffold_701232.1">
    <property type="protein sequence ID" value="scaffold_701232.1"/>
    <property type="gene ID" value="scaffold_701232.1"/>
</dbReference>
<dbReference type="Proteomes" id="UP000008694">
    <property type="component" value="Unassembled WGS sequence"/>
</dbReference>